<evidence type="ECO:0000313" key="1">
    <source>
        <dbReference type="EMBL" id="QQP38552.1"/>
    </source>
</evidence>
<dbReference type="Proteomes" id="UP000595437">
    <property type="component" value="Chromosome 13"/>
</dbReference>
<sequence>MDSLPRVEFSSRAFSKIVCHAAKYPSCAINGLLLSSRQSSDPVVITDAVPLFHISPGLSPLLEARFAAEKDWVIHGVYHANELFANTAVDVFNQRLAEK</sequence>
<protein>
    <submittedName>
        <fullName evidence="1">Neighbor of COX4</fullName>
    </submittedName>
</protein>
<dbReference type="GO" id="GO:0072546">
    <property type="term" value="C:EMC complex"/>
    <property type="evidence" value="ECO:0007669"/>
    <property type="project" value="InterPro"/>
</dbReference>
<proteinExistence type="predicted"/>
<name>A0A7T8GVI0_CALRO</name>
<dbReference type="PANTHER" id="PTHR12941">
    <property type="entry name" value="ER MEMBRANE PROTEIN COMPLEX"/>
    <property type="match status" value="1"/>
</dbReference>
<keyword evidence="2" id="KW-1185">Reference proteome</keyword>
<dbReference type="AlphaFoldDB" id="A0A7T8GVI0"/>
<accession>A0A7T8GVI0</accession>
<dbReference type="InterPro" id="IPR005366">
    <property type="entry name" value="EMC8/9"/>
</dbReference>
<feature type="non-terminal residue" evidence="1">
    <location>
        <position position="99"/>
    </location>
</feature>
<dbReference type="PANTHER" id="PTHR12941:SF10">
    <property type="entry name" value="ER MEMBRANE PROTEIN COMPLEX SUBUNIT 8_9 HOMOLOG"/>
    <property type="match status" value="1"/>
</dbReference>
<dbReference type="OrthoDB" id="194468at2759"/>
<evidence type="ECO:0000313" key="2">
    <source>
        <dbReference type="Proteomes" id="UP000595437"/>
    </source>
</evidence>
<dbReference type="Pfam" id="PF03665">
    <property type="entry name" value="UPF0172"/>
    <property type="match status" value="1"/>
</dbReference>
<gene>
    <name evidence="1" type="ORF">FKW44_019157</name>
</gene>
<organism evidence="1 2">
    <name type="scientific">Caligus rogercresseyi</name>
    <name type="common">Sea louse</name>
    <dbReference type="NCBI Taxonomy" id="217165"/>
    <lineage>
        <taxon>Eukaryota</taxon>
        <taxon>Metazoa</taxon>
        <taxon>Ecdysozoa</taxon>
        <taxon>Arthropoda</taxon>
        <taxon>Crustacea</taxon>
        <taxon>Multicrustacea</taxon>
        <taxon>Hexanauplia</taxon>
        <taxon>Copepoda</taxon>
        <taxon>Siphonostomatoida</taxon>
        <taxon>Caligidae</taxon>
        <taxon>Caligus</taxon>
    </lineage>
</organism>
<dbReference type="EMBL" id="CP045902">
    <property type="protein sequence ID" value="QQP38552.1"/>
    <property type="molecule type" value="Genomic_DNA"/>
</dbReference>
<reference evidence="2" key="1">
    <citation type="submission" date="2021-01" db="EMBL/GenBank/DDBJ databases">
        <title>Caligus Genome Assembly.</title>
        <authorList>
            <person name="Gallardo-Escarate C."/>
        </authorList>
    </citation>
    <scope>NUCLEOTIDE SEQUENCE [LARGE SCALE GENOMIC DNA]</scope>
</reference>